<dbReference type="SUPFAM" id="SSF51126">
    <property type="entry name" value="Pectin lyase-like"/>
    <property type="match status" value="1"/>
</dbReference>
<accession>A0ABU2ETP6</accession>
<dbReference type="Gene3D" id="2.160.20.10">
    <property type="entry name" value="Single-stranded right-handed beta-helix, Pectin lyase-like"/>
    <property type="match status" value="1"/>
</dbReference>
<dbReference type="InterPro" id="IPR024973">
    <property type="entry name" value="ESPR"/>
</dbReference>
<sequence length="232" mass="24939">MNRQRYKLVFNRHRGQLMAVAEIASSIQHHGRTSANGAAMPDLLPSALRFSLLAVALALAMNTVAHAQILGDRNAPRNQQPTVLATPNGVPVVNIQTPGAAGVSLNSYRQFDVGPNGAILNNAQGTTATQLGGYVAGNPWLATGAARVIVNQVNSANPSYLRGYLEVAGARAQVPASTPAAVGWMRTTRAWASRRGSWRAMVDSRSTSRAIRTSRVRRLPARTRQWKRARTA</sequence>
<comment type="caution">
    <text evidence="2">The sequence shown here is derived from an EMBL/GenBank/DDBJ whole genome shotgun (WGS) entry which is preliminary data.</text>
</comment>
<dbReference type="NCBIfam" id="TIGR01901">
    <property type="entry name" value="adhes_NPXG"/>
    <property type="match status" value="1"/>
</dbReference>
<dbReference type="Proteomes" id="UP001246576">
    <property type="component" value="Unassembled WGS sequence"/>
</dbReference>
<proteinExistence type="predicted"/>
<feature type="domain" description="Filamentous haemagglutinin FhaB/tRNA nuclease CdiA-like TPS" evidence="1">
    <location>
        <begin position="87"/>
        <end position="190"/>
    </location>
</feature>
<organism evidence="2 3">
    <name type="scientific">Herbaspirillum huttiense subsp. lycopersici</name>
    <dbReference type="NCBI Taxonomy" id="3074428"/>
    <lineage>
        <taxon>Bacteria</taxon>
        <taxon>Pseudomonadati</taxon>
        <taxon>Pseudomonadota</taxon>
        <taxon>Betaproteobacteria</taxon>
        <taxon>Burkholderiales</taxon>
        <taxon>Oxalobacteraceae</taxon>
        <taxon>Herbaspirillum</taxon>
    </lineage>
</organism>
<evidence type="ECO:0000259" key="1">
    <source>
        <dbReference type="SMART" id="SM00912"/>
    </source>
</evidence>
<gene>
    <name evidence="2" type="ORF">RI048_25220</name>
</gene>
<keyword evidence="3" id="KW-1185">Reference proteome</keyword>
<protein>
    <submittedName>
        <fullName evidence="2">Filamentous hemagglutinin N-terminal domain-containing protein</fullName>
    </submittedName>
</protein>
<dbReference type="SMART" id="SM00912">
    <property type="entry name" value="Haemagg_act"/>
    <property type="match status" value="1"/>
</dbReference>
<evidence type="ECO:0000313" key="2">
    <source>
        <dbReference type="EMBL" id="MDR9851550.1"/>
    </source>
</evidence>
<name>A0ABU2ETP6_9BURK</name>
<reference evidence="2" key="1">
    <citation type="submission" date="2023-09" db="EMBL/GenBank/DDBJ databases">
        <title>Description of first Herbaspirillum huttiense subsp. nephrolepsisexaltata and Herbaspirillum huttiense subsp. lycopersicon.</title>
        <authorList>
            <person name="Poudel M."/>
            <person name="Sharma A."/>
            <person name="Goss E."/>
            <person name="Tapia J.H."/>
            <person name="Harmon C.M."/>
            <person name="Jones J.B."/>
        </authorList>
    </citation>
    <scope>NUCLEOTIDE SEQUENCE</scope>
    <source>
        <strain evidence="2">SE1</strain>
    </source>
</reference>
<dbReference type="EMBL" id="JAVLSJ010000019">
    <property type="protein sequence ID" value="MDR9851550.1"/>
    <property type="molecule type" value="Genomic_DNA"/>
</dbReference>
<dbReference type="RefSeq" id="WP_310841519.1">
    <property type="nucleotide sequence ID" value="NZ_JAVLSJ010000019.1"/>
</dbReference>
<evidence type="ECO:0000313" key="3">
    <source>
        <dbReference type="Proteomes" id="UP001246576"/>
    </source>
</evidence>
<dbReference type="InterPro" id="IPR008638">
    <property type="entry name" value="FhaB/CdiA-like_TPS"/>
</dbReference>
<dbReference type="InterPro" id="IPR011050">
    <property type="entry name" value="Pectin_lyase_fold/virulence"/>
</dbReference>
<dbReference type="Pfam" id="PF05860">
    <property type="entry name" value="TPS"/>
    <property type="match status" value="1"/>
</dbReference>
<dbReference type="InterPro" id="IPR012334">
    <property type="entry name" value="Pectin_lyas_fold"/>
</dbReference>
<dbReference type="Pfam" id="PF13018">
    <property type="entry name" value="ESPR"/>
    <property type="match status" value="1"/>
</dbReference>